<keyword evidence="3" id="KW-0964">Secreted</keyword>
<dbReference type="Gene3D" id="1.10.238.20">
    <property type="entry name" value="Pheromone/general odorant binding protein domain"/>
    <property type="match status" value="1"/>
</dbReference>
<dbReference type="SUPFAM" id="SSF47565">
    <property type="entry name" value="Insect pheromone/odorant-binding proteins"/>
    <property type="match status" value="1"/>
</dbReference>
<dbReference type="InParanoid" id="A0A1S4KJN5"/>
<dbReference type="GO" id="GO:0005549">
    <property type="term" value="F:odorant binding"/>
    <property type="evidence" value="ECO:0007669"/>
    <property type="project" value="InterPro"/>
</dbReference>
<dbReference type="Proteomes" id="UP000002320">
    <property type="component" value="Unassembled WGS sequence"/>
</dbReference>
<dbReference type="GO" id="GO:0005576">
    <property type="term" value="C:extracellular region"/>
    <property type="evidence" value="ECO:0007669"/>
    <property type="project" value="UniProtKB-SubCell"/>
</dbReference>
<evidence type="ECO:0000313" key="5">
    <source>
        <dbReference type="Proteomes" id="UP000002320"/>
    </source>
</evidence>
<comment type="subcellular location">
    <subcellularLocation>
        <location evidence="1">Secreted</location>
    </subcellularLocation>
</comment>
<dbReference type="InterPro" id="IPR006170">
    <property type="entry name" value="PBP/GOBP"/>
</dbReference>
<organism evidence="4 5">
    <name type="scientific">Culex quinquefasciatus</name>
    <name type="common">Southern house mosquito</name>
    <name type="synonym">Culex pungens</name>
    <dbReference type="NCBI Taxonomy" id="7176"/>
    <lineage>
        <taxon>Eukaryota</taxon>
        <taxon>Metazoa</taxon>
        <taxon>Ecdysozoa</taxon>
        <taxon>Arthropoda</taxon>
        <taxon>Hexapoda</taxon>
        <taxon>Insecta</taxon>
        <taxon>Pterygota</taxon>
        <taxon>Neoptera</taxon>
        <taxon>Endopterygota</taxon>
        <taxon>Diptera</taxon>
        <taxon>Nematocera</taxon>
        <taxon>Culicoidea</taxon>
        <taxon>Culicidae</taxon>
        <taxon>Culicinae</taxon>
        <taxon>Culicini</taxon>
        <taxon>Culex</taxon>
        <taxon>Culex</taxon>
    </lineage>
</organism>
<evidence type="ECO:0000256" key="3">
    <source>
        <dbReference type="ARBA" id="ARBA00022525"/>
    </source>
</evidence>
<protein>
    <submittedName>
        <fullName evidence="4">Uncharacterized protein</fullName>
    </submittedName>
</protein>
<accession>A0A1S4KJN5</accession>
<dbReference type="InterPro" id="IPR036728">
    <property type="entry name" value="PBP_GOBP_sf"/>
</dbReference>
<dbReference type="VEuPathDB" id="VectorBase:CPIJ039848"/>
<name>A0A1S4KJN5_CULQU</name>
<dbReference type="Pfam" id="PF01395">
    <property type="entry name" value="PBP_GOBP"/>
    <property type="match status" value="1"/>
</dbReference>
<evidence type="ECO:0000256" key="2">
    <source>
        <dbReference type="ARBA" id="ARBA00008098"/>
    </source>
</evidence>
<evidence type="ECO:0000256" key="1">
    <source>
        <dbReference type="ARBA" id="ARBA00004613"/>
    </source>
</evidence>
<dbReference type="VEuPathDB" id="VectorBase:CQUJHB003175"/>
<keyword evidence="5" id="KW-1185">Reference proteome</keyword>
<sequence length="137" mass="15663">ANFTVNQMQKIHASFVTCSINLAVPEDIVHYEEHSISGDLALNDPLFKRDLLCVMRGMRIVNETGDIDLPRMKEFLRDGHDEKTLEEMLKICARTEEGAARRIKFTSFTGVFGHKISLCCKTIFNLIFSINVWLKNT</sequence>
<comment type="similarity">
    <text evidence="2">Belongs to the PBP/GOBP family.</text>
</comment>
<evidence type="ECO:0000313" key="4">
    <source>
        <dbReference type="EnsemblMetazoa" id="CPIJ039848-PA"/>
    </source>
</evidence>
<dbReference type="AlphaFoldDB" id="A0A1S4KJN5"/>
<reference evidence="4" key="1">
    <citation type="submission" date="2020-05" db="UniProtKB">
        <authorList>
            <consortium name="EnsemblMetazoa"/>
        </authorList>
    </citation>
    <scope>IDENTIFICATION</scope>
    <source>
        <strain evidence="4">JHB</strain>
    </source>
</reference>
<dbReference type="EnsemblMetazoa" id="CPIJ039848-RA">
    <property type="protein sequence ID" value="CPIJ039848-PA"/>
    <property type="gene ID" value="CPIJ039848"/>
</dbReference>
<proteinExistence type="inferred from homology"/>